<organism evidence="2 3">
    <name type="scientific">Oribacterium sinus</name>
    <dbReference type="NCBI Taxonomy" id="237576"/>
    <lineage>
        <taxon>Bacteria</taxon>
        <taxon>Bacillati</taxon>
        <taxon>Bacillota</taxon>
        <taxon>Clostridia</taxon>
        <taxon>Lachnospirales</taxon>
        <taxon>Lachnospiraceae</taxon>
        <taxon>Oribacterium</taxon>
    </lineage>
</organism>
<keyword evidence="2" id="KW-0808">Transferase</keyword>
<protein>
    <submittedName>
        <fullName evidence="2">Glycosyl transferase family 2</fullName>
    </submittedName>
</protein>
<reference evidence="2" key="1">
    <citation type="submission" date="2020-04" db="EMBL/GenBank/DDBJ databases">
        <title>Deep metagenomics examines the oral microbiome during advanced dental caries in children, revealing novel taxa and co-occurrences with host molecules.</title>
        <authorList>
            <person name="Baker J.L."/>
            <person name="Morton J.T."/>
            <person name="Dinis M."/>
            <person name="Alvarez R."/>
            <person name="Tran N.C."/>
            <person name="Knight R."/>
            <person name="Edlund A."/>
        </authorList>
    </citation>
    <scope>NUCLEOTIDE SEQUENCE</scope>
    <source>
        <strain evidence="2">JCVI_48_bin.5</strain>
    </source>
</reference>
<proteinExistence type="predicted"/>
<evidence type="ECO:0000313" key="3">
    <source>
        <dbReference type="Proteomes" id="UP000780721"/>
    </source>
</evidence>
<accession>A0A930DX32</accession>
<feature type="region of interest" description="Disordered" evidence="1">
    <location>
        <begin position="28"/>
        <end position="47"/>
    </location>
</feature>
<gene>
    <name evidence="2" type="ORF">HXM91_03255</name>
</gene>
<evidence type="ECO:0000256" key="1">
    <source>
        <dbReference type="SAM" id="MobiDB-lite"/>
    </source>
</evidence>
<feature type="compositionally biased region" description="Basic and acidic residues" evidence="1">
    <location>
        <begin position="28"/>
        <end position="40"/>
    </location>
</feature>
<dbReference type="Proteomes" id="UP000780721">
    <property type="component" value="Unassembled WGS sequence"/>
</dbReference>
<feature type="non-terminal residue" evidence="2">
    <location>
        <position position="87"/>
    </location>
</feature>
<dbReference type="EMBL" id="JABZRB010000061">
    <property type="protein sequence ID" value="MBF1304872.1"/>
    <property type="molecule type" value="Genomic_DNA"/>
</dbReference>
<comment type="caution">
    <text evidence="2">The sequence shown here is derived from an EMBL/GenBank/DDBJ whole genome shotgun (WGS) entry which is preliminary data.</text>
</comment>
<evidence type="ECO:0000313" key="2">
    <source>
        <dbReference type="EMBL" id="MBF1304872.1"/>
    </source>
</evidence>
<sequence length="87" mass="9920">MDKEALKKRIFAEGEKAKGGVNRFLEEEKQELSHEPEGKVEQPQAILQNSEKSGLSFKARKARRCRFFKTAKEKTEAFIEKAAAHAE</sequence>
<dbReference type="AlphaFoldDB" id="A0A930DX32"/>
<dbReference type="GO" id="GO:0016740">
    <property type="term" value="F:transferase activity"/>
    <property type="evidence" value="ECO:0007669"/>
    <property type="project" value="UniProtKB-KW"/>
</dbReference>
<name>A0A930DX32_9FIRM</name>